<accession>A0AAU6W3P6</accession>
<proteinExistence type="predicted"/>
<organism evidence="1">
    <name type="scientific">Pseudomonas phage Cygsa01</name>
    <dbReference type="NCBI Taxonomy" id="3138529"/>
    <lineage>
        <taxon>Viruses</taxon>
    </lineage>
</organism>
<name>A0AAU6W3P6_9VIRU</name>
<protein>
    <submittedName>
        <fullName evidence="1">Uncharacterized protein</fullName>
    </submittedName>
</protein>
<dbReference type="EMBL" id="PP179332">
    <property type="protein sequence ID" value="XAI71182.1"/>
    <property type="molecule type" value="Genomic_DNA"/>
</dbReference>
<reference evidence="1" key="1">
    <citation type="journal article" date="2024" name="J. Gen. Virol.">
        <title>Novel phages of Pseudomonas syringae unveil numerous potential auxiliary metabolic genes.</title>
        <authorList>
            <person name="Feltin C."/>
            <person name="Garneau J.R."/>
            <person name="Morris C.E."/>
            <person name="Berard A."/>
            <person name="Torres-Barcelo C."/>
        </authorList>
    </citation>
    <scope>NUCLEOTIDE SEQUENCE</scope>
</reference>
<sequence>MAAFSETKVASEFAKAISSAAVTITTMQACIWLFGGCALEPEANAYMDCVAKYHSYDSEQDGYDRKKFVSFMTTVIGANITMAIGAQIAEAAADIVEDQF</sequence>
<gene>
    <name evidence="1" type="ORF">Cygsa01_00136</name>
</gene>
<evidence type="ECO:0000313" key="1">
    <source>
        <dbReference type="EMBL" id="XAI71182.1"/>
    </source>
</evidence>